<feature type="domain" description="Ferrous iron transporter FeoA-like" evidence="2">
    <location>
        <begin position="2"/>
        <end position="74"/>
    </location>
</feature>
<dbReference type="InterPro" id="IPR008988">
    <property type="entry name" value="Transcriptional_repressor_C"/>
</dbReference>
<keyword evidence="1" id="KW-0408">Iron</keyword>
<evidence type="ECO:0000256" key="1">
    <source>
        <dbReference type="ARBA" id="ARBA00023004"/>
    </source>
</evidence>
<dbReference type="PATRIC" id="fig|1121318.3.peg.1848"/>
<accession>A0A0L6Z9V6</accession>
<dbReference type="InterPro" id="IPR007167">
    <property type="entry name" value="Fe-transptr_FeoA-like"/>
</dbReference>
<dbReference type="Pfam" id="PF04023">
    <property type="entry name" value="FeoA"/>
    <property type="match status" value="1"/>
</dbReference>
<dbReference type="RefSeq" id="WP_052221372.1">
    <property type="nucleotide sequence ID" value="NZ_LHUR01000022.1"/>
</dbReference>
<dbReference type="Proteomes" id="UP000037043">
    <property type="component" value="Unassembled WGS sequence"/>
</dbReference>
<dbReference type="Gene3D" id="2.30.30.90">
    <property type="match status" value="1"/>
</dbReference>
<dbReference type="InterPro" id="IPR038157">
    <property type="entry name" value="FeoA_core_dom"/>
</dbReference>
<dbReference type="SMART" id="SM00899">
    <property type="entry name" value="FeoA"/>
    <property type="match status" value="1"/>
</dbReference>
<evidence type="ECO:0000313" key="3">
    <source>
        <dbReference type="EMBL" id="KOA19742.1"/>
    </source>
</evidence>
<dbReference type="AlphaFoldDB" id="A0A0L6Z9V6"/>
<protein>
    <submittedName>
        <fullName evidence="3">FeoA domain protein</fullName>
    </submittedName>
</protein>
<dbReference type="STRING" id="36844.SAMN04488501_102163"/>
<evidence type="ECO:0000313" key="4">
    <source>
        <dbReference type="Proteomes" id="UP000037043"/>
    </source>
</evidence>
<name>A0A0L6Z9V6_9CLOT</name>
<dbReference type="GO" id="GO:0046914">
    <property type="term" value="F:transition metal ion binding"/>
    <property type="evidence" value="ECO:0007669"/>
    <property type="project" value="InterPro"/>
</dbReference>
<dbReference type="PANTHER" id="PTHR42954">
    <property type="entry name" value="FE(2+) TRANSPORT PROTEIN A"/>
    <property type="match status" value="1"/>
</dbReference>
<comment type="caution">
    <text evidence="3">The sequence shown here is derived from an EMBL/GenBank/DDBJ whole genome shotgun (WGS) entry which is preliminary data.</text>
</comment>
<dbReference type="SUPFAM" id="SSF50037">
    <property type="entry name" value="C-terminal domain of transcriptional repressors"/>
    <property type="match status" value="1"/>
</dbReference>
<sequence>MNQLSEIQAGETVIVESLYAKDLLKERMLALGMTKGAKIEVIRKGPANNLTVYKIRGSMIALRREEASLVHVSIN</sequence>
<dbReference type="PANTHER" id="PTHR42954:SF2">
    <property type="entry name" value="FE(2+) TRANSPORT PROTEIN A"/>
    <property type="match status" value="1"/>
</dbReference>
<evidence type="ECO:0000259" key="2">
    <source>
        <dbReference type="SMART" id="SM00899"/>
    </source>
</evidence>
<proteinExistence type="predicted"/>
<gene>
    <name evidence="3" type="ORF">CLHOM_18310</name>
</gene>
<keyword evidence="4" id="KW-1185">Reference proteome</keyword>
<dbReference type="EMBL" id="LHUR01000022">
    <property type="protein sequence ID" value="KOA19742.1"/>
    <property type="molecule type" value="Genomic_DNA"/>
</dbReference>
<reference evidence="4" key="1">
    <citation type="submission" date="2015-08" db="EMBL/GenBank/DDBJ databases">
        <title>Genome sequence of the strict anaerobe Clostridium homopropionicum LuHBu1 (DSM 5847T).</title>
        <authorList>
            <person name="Poehlein A."/>
            <person name="Beck M."/>
            <person name="Schiel-Bengelsdorf B."/>
            <person name="Bengelsdorf F.R."/>
            <person name="Daniel R."/>
            <person name="Duerre P."/>
        </authorList>
    </citation>
    <scope>NUCLEOTIDE SEQUENCE [LARGE SCALE GENOMIC DNA]</scope>
    <source>
        <strain evidence="4">DSM 5847</strain>
    </source>
</reference>
<organism evidence="3 4">
    <name type="scientific">Clostridium homopropionicum DSM 5847</name>
    <dbReference type="NCBI Taxonomy" id="1121318"/>
    <lineage>
        <taxon>Bacteria</taxon>
        <taxon>Bacillati</taxon>
        <taxon>Bacillota</taxon>
        <taxon>Clostridia</taxon>
        <taxon>Eubacteriales</taxon>
        <taxon>Clostridiaceae</taxon>
        <taxon>Clostridium</taxon>
    </lineage>
</organism>
<dbReference type="InterPro" id="IPR052713">
    <property type="entry name" value="FeoA"/>
</dbReference>